<sequence length="373" mass="43966">MDKFMKSENVDHIYCNKLNNRDKLPYTESNNNNNFIGDDKTVKKMKNFILSNINLIEELQNQLSERDQLIAKLIHENESLKQRLQRYKHSKGSNKKSDFASNNNTNNSSNNNNINNNAPANKNKSERSHKDENLQFKEKRVSIDTSEDEIQIKKRSEDSQESISIKLSNKNLFLMTNKEYRINDWKTYNFENEDIDNKSFEGDVNLEIPKWIERDLTPSPTNEIKNIPVEDTSDEAYLKRHLKYEADERRRKKWDQQRIREQKNIERLKKRHLKEEYAEMMSQNNKIQKTLTSFFPDVKTIKFIQISDDLPISAFGEQIPKLIPKDFTLPWLSDQDNDNSNVYSIDNLCTNGTSAKLKVRTKFISRCSNPISK</sequence>
<gene>
    <name evidence="4" type="ORF">CHIRRI_LOCUS2365</name>
</gene>
<dbReference type="Pfam" id="PF15275">
    <property type="entry name" value="PEHE"/>
    <property type="match status" value="1"/>
</dbReference>
<evidence type="ECO:0000313" key="4">
    <source>
        <dbReference type="EMBL" id="CAH1712065.1"/>
    </source>
</evidence>
<feature type="compositionally biased region" description="Basic and acidic residues" evidence="2">
    <location>
        <begin position="123"/>
        <end position="140"/>
    </location>
</feature>
<proteinExistence type="predicted"/>
<organism evidence="4 5">
    <name type="scientific">Chironomus riparius</name>
    <dbReference type="NCBI Taxonomy" id="315576"/>
    <lineage>
        <taxon>Eukaryota</taxon>
        <taxon>Metazoa</taxon>
        <taxon>Ecdysozoa</taxon>
        <taxon>Arthropoda</taxon>
        <taxon>Hexapoda</taxon>
        <taxon>Insecta</taxon>
        <taxon>Pterygota</taxon>
        <taxon>Neoptera</taxon>
        <taxon>Endopterygota</taxon>
        <taxon>Diptera</taxon>
        <taxon>Nematocera</taxon>
        <taxon>Chironomoidea</taxon>
        <taxon>Chironomidae</taxon>
        <taxon>Chironominae</taxon>
        <taxon>Chironomus</taxon>
    </lineage>
</organism>
<dbReference type="PROSITE" id="PS52052">
    <property type="entry name" value="PEHE"/>
    <property type="match status" value="1"/>
</dbReference>
<evidence type="ECO:0000313" key="5">
    <source>
        <dbReference type="Proteomes" id="UP001153620"/>
    </source>
</evidence>
<evidence type="ECO:0000259" key="3">
    <source>
        <dbReference type="PROSITE" id="PS52052"/>
    </source>
</evidence>
<keyword evidence="5" id="KW-1185">Reference proteome</keyword>
<dbReference type="AlphaFoldDB" id="A0A9P0NCJ6"/>
<dbReference type="SMART" id="SM01300">
    <property type="entry name" value="PEHE"/>
    <property type="match status" value="1"/>
</dbReference>
<protein>
    <recommendedName>
        <fullName evidence="3">PEHE domain-containing protein</fullName>
    </recommendedName>
</protein>
<accession>A0A9P0NCJ6</accession>
<dbReference type="InterPro" id="IPR026711">
    <property type="entry name" value="Msl-1"/>
</dbReference>
<dbReference type="PANTHER" id="PTHR21656:SF2">
    <property type="entry name" value="MALE-SPECIFIC LETHAL 1 HOMOLOG"/>
    <property type="match status" value="1"/>
</dbReference>
<dbReference type="Gene3D" id="6.10.250.2000">
    <property type="match status" value="1"/>
</dbReference>
<dbReference type="Proteomes" id="UP001153620">
    <property type="component" value="Chromosome 1"/>
</dbReference>
<feature type="compositionally biased region" description="Basic residues" evidence="2">
    <location>
        <begin position="83"/>
        <end position="94"/>
    </location>
</feature>
<dbReference type="GO" id="GO:0072487">
    <property type="term" value="C:MSL complex"/>
    <property type="evidence" value="ECO:0007669"/>
    <property type="project" value="InterPro"/>
</dbReference>
<keyword evidence="1" id="KW-0175">Coiled coil</keyword>
<dbReference type="EMBL" id="OU895877">
    <property type="protein sequence ID" value="CAH1712065.1"/>
    <property type="molecule type" value="Genomic_DNA"/>
</dbReference>
<dbReference type="InterPro" id="IPR029332">
    <property type="entry name" value="PEHE_dom"/>
</dbReference>
<name>A0A9P0NCJ6_9DIPT</name>
<dbReference type="PANTHER" id="PTHR21656">
    <property type="entry name" value="MALE-SPECIFIC LETHAL-1 PROTEIN"/>
    <property type="match status" value="1"/>
</dbReference>
<evidence type="ECO:0000256" key="2">
    <source>
        <dbReference type="SAM" id="MobiDB-lite"/>
    </source>
</evidence>
<feature type="compositionally biased region" description="Low complexity" evidence="2">
    <location>
        <begin position="100"/>
        <end position="122"/>
    </location>
</feature>
<reference evidence="4" key="1">
    <citation type="submission" date="2022-01" db="EMBL/GenBank/DDBJ databases">
        <authorList>
            <person name="King R."/>
        </authorList>
    </citation>
    <scope>NUCLEOTIDE SEQUENCE</scope>
</reference>
<feature type="domain" description="PEHE" evidence="3">
    <location>
        <begin position="205"/>
        <end position="331"/>
    </location>
</feature>
<feature type="coiled-coil region" evidence="1">
    <location>
        <begin position="251"/>
        <end position="290"/>
    </location>
</feature>
<dbReference type="Gene3D" id="1.20.5.170">
    <property type="match status" value="1"/>
</dbReference>
<evidence type="ECO:0000256" key="1">
    <source>
        <dbReference type="SAM" id="Coils"/>
    </source>
</evidence>
<feature type="region of interest" description="Disordered" evidence="2">
    <location>
        <begin position="83"/>
        <end position="140"/>
    </location>
</feature>
<reference evidence="4" key="2">
    <citation type="submission" date="2022-10" db="EMBL/GenBank/DDBJ databases">
        <authorList>
            <consortium name="ENA_rothamsted_submissions"/>
            <consortium name="culmorum"/>
            <person name="King R."/>
        </authorList>
    </citation>
    <scope>NUCLEOTIDE SEQUENCE</scope>
</reference>